<dbReference type="STRING" id="3916.A0A1S3VJ54"/>
<name>A0A1S3VJ54_VIGRR</name>
<evidence type="ECO:0000313" key="3">
    <source>
        <dbReference type="Proteomes" id="UP000087766"/>
    </source>
</evidence>
<reference evidence="3" key="1">
    <citation type="journal article" date="2014" name="Nat. Commun.">
        <title>Genome sequence of mungbean and insights into evolution within Vigna species.</title>
        <authorList>
            <person name="Kang Y.J."/>
            <person name="Kim S.K."/>
            <person name="Kim M.Y."/>
            <person name="Lestari P."/>
            <person name="Kim K.H."/>
            <person name="Ha B.K."/>
            <person name="Jun T.H."/>
            <person name="Hwang W.J."/>
            <person name="Lee T."/>
            <person name="Lee J."/>
            <person name="Shim S."/>
            <person name="Yoon M.Y."/>
            <person name="Jang Y.E."/>
            <person name="Han K.S."/>
            <person name="Taeprayoon P."/>
            <person name="Yoon N."/>
            <person name="Somta P."/>
            <person name="Tanya P."/>
            <person name="Kim K.S."/>
            <person name="Gwag J.G."/>
            <person name="Moon J.K."/>
            <person name="Lee Y.H."/>
            <person name="Park B.S."/>
            <person name="Bombarely A."/>
            <person name="Doyle J.J."/>
            <person name="Jackson S.A."/>
            <person name="Schafleitner R."/>
            <person name="Srinives P."/>
            <person name="Varshney R.K."/>
            <person name="Lee S.H."/>
        </authorList>
    </citation>
    <scope>NUCLEOTIDE SEQUENCE [LARGE SCALE GENOMIC DNA]</scope>
    <source>
        <strain evidence="3">cv. VC1973A</strain>
    </source>
</reference>
<reference evidence="4" key="2">
    <citation type="submission" date="2025-08" db="UniProtKB">
        <authorList>
            <consortium name="RefSeq"/>
        </authorList>
    </citation>
    <scope>IDENTIFICATION</scope>
    <source>
        <tissue evidence="4">Leaf</tissue>
    </source>
</reference>
<feature type="region of interest" description="Disordered" evidence="1">
    <location>
        <begin position="256"/>
        <end position="286"/>
    </location>
</feature>
<evidence type="ECO:0000313" key="4">
    <source>
        <dbReference type="RefSeq" id="XP_014518134.1"/>
    </source>
</evidence>
<dbReference type="RefSeq" id="XP_014518134.1">
    <property type="nucleotide sequence ID" value="XM_014662648.2"/>
</dbReference>
<dbReference type="OrthoDB" id="196131at2759"/>
<sequence length="286" mass="32164">MVMEEEFDPRYAPDDLTLPLPWKGLIDGNGLLYYWNPESNAIQYEKPVSVTPSSPPPPPPPPPLPASVAFVTNLAPIYATHTMQTPIMQVGGMGSQQLILGQSLQVQVGYFAQHHGQSMPPQQQQQQNSRMVQIIQQNPSQVAQYAPQQNSLMTQSVQIIQRNPSQGAQYATQQNSLMTQTGLHQARQQMMQFQGQQMLNQLQIQPQMSPQAIHSQHFGQRMPQDHDSHIAPPQGHQFPTQNIHYMSYQQNIITPRQPNSQHMQPNTVSPGQPNPQQVQHNQKPSS</sequence>
<feature type="region of interest" description="Disordered" evidence="1">
    <location>
        <begin position="214"/>
        <end position="239"/>
    </location>
</feature>
<dbReference type="SMART" id="SM00456">
    <property type="entry name" value="WW"/>
    <property type="match status" value="1"/>
</dbReference>
<dbReference type="InterPro" id="IPR036020">
    <property type="entry name" value="WW_dom_sf"/>
</dbReference>
<protein>
    <submittedName>
        <fullName evidence="4">DEAD-box ATP-dependent RNA helicase 40</fullName>
    </submittedName>
</protein>
<keyword evidence="4" id="KW-0547">Nucleotide-binding</keyword>
<proteinExistence type="predicted"/>
<keyword evidence="3" id="KW-1185">Reference proteome</keyword>
<dbReference type="GeneID" id="106775512"/>
<evidence type="ECO:0000256" key="1">
    <source>
        <dbReference type="SAM" id="MobiDB-lite"/>
    </source>
</evidence>
<evidence type="ECO:0000259" key="2">
    <source>
        <dbReference type="PROSITE" id="PS50020"/>
    </source>
</evidence>
<keyword evidence="4" id="KW-0347">Helicase</keyword>
<keyword evidence="4" id="KW-0067">ATP-binding</keyword>
<gene>
    <name evidence="4" type="primary">LOC106775512</name>
</gene>
<keyword evidence="4" id="KW-0378">Hydrolase</keyword>
<feature type="domain" description="WW" evidence="2">
    <location>
        <begin position="16"/>
        <end position="49"/>
    </location>
</feature>
<dbReference type="InterPro" id="IPR001202">
    <property type="entry name" value="WW_dom"/>
</dbReference>
<dbReference type="PROSITE" id="PS50020">
    <property type="entry name" value="WW_DOMAIN_2"/>
    <property type="match status" value="1"/>
</dbReference>
<organism evidence="3 4">
    <name type="scientific">Vigna radiata var. radiata</name>
    <name type="common">Mung bean</name>
    <name type="synonym">Phaseolus aureus</name>
    <dbReference type="NCBI Taxonomy" id="3916"/>
    <lineage>
        <taxon>Eukaryota</taxon>
        <taxon>Viridiplantae</taxon>
        <taxon>Streptophyta</taxon>
        <taxon>Embryophyta</taxon>
        <taxon>Tracheophyta</taxon>
        <taxon>Spermatophyta</taxon>
        <taxon>Magnoliopsida</taxon>
        <taxon>eudicotyledons</taxon>
        <taxon>Gunneridae</taxon>
        <taxon>Pentapetalae</taxon>
        <taxon>rosids</taxon>
        <taxon>fabids</taxon>
        <taxon>Fabales</taxon>
        <taxon>Fabaceae</taxon>
        <taxon>Papilionoideae</taxon>
        <taxon>50 kb inversion clade</taxon>
        <taxon>NPAAA clade</taxon>
        <taxon>indigoferoid/millettioid clade</taxon>
        <taxon>Phaseoleae</taxon>
        <taxon>Vigna</taxon>
    </lineage>
</organism>
<dbReference type="KEGG" id="vra:106775512"/>
<accession>A0A1S3VJ54</accession>
<dbReference type="AlphaFoldDB" id="A0A1S3VJ54"/>
<dbReference type="GO" id="GO:0004386">
    <property type="term" value="F:helicase activity"/>
    <property type="evidence" value="ECO:0007669"/>
    <property type="project" value="UniProtKB-KW"/>
</dbReference>
<dbReference type="Proteomes" id="UP000087766">
    <property type="component" value="Chromosome 10"/>
</dbReference>
<dbReference type="SUPFAM" id="SSF51045">
    <property type="entry name" value="WW domain"/>
    <property type="match status" value="1"/>
</dbReference>